<protein>
    <recommendedName>
        <fullName evidence="3">Thioredoxin domain-containing protein</fullName>
    </recommendedName>
</protein>
<dbReference type="Proteomes" id="UP000179807">
    <property type="component" value="Unassembled WGS sequence"/>
</dbReference>
<dbReference type="Gene3D" id="3.40.30.10">
    <property type="entry name" value="Glutaredoxin"/>
    <property type="match status" value="3"/>
</dbReference>
<evidence type="ECO:0008006" key="3">
    <source>
        <dbReference type="Google" id="ProtNLM"/>
    </source>
</evidence>
<dbReference type="SUPFAM" id="SSF52833">
    <property type="entry name" value="Thioredoxin-like"/>
    <property type="match status" value="3"/>
</dbReference>
<gene>
    <name evidence="1" type="ORF">TRFO_03388</name>
</gene>
<dbReference type="RefSeq" id="XP_068366749.1">
    <property type="nucleotide sequence ID" value="XM_068491264.1"/>
</dbReference>
<dbReference type="PANTHER" id="PTHR22699:SF1">
    <property type="entry name" value="THIOREDOXIN DOMAIN-CONTAINING PROTEIN 16"/>
    <property type="match status" value="1"/>
</dbReference>
<dbReference type="OrthoDB" id="10260487at2759"/>
<name>A0A1J4KVS1_9EUKA</name>
<keyword evidence="2" id="KW-1185">Reference proteome</keyword>
<dbReference type="PANTHER" id="PTHR22699">
    <property type="entry name" value="THIOREDOXIN DOMAIN-CONTAINING PROTEIN 16"/>
    <property type="match status" value="1"/>
</dbReference>
<dbReference type="EMBL" id="MLAK01000509">
    <property type="protein sequence ID" value="OHT13613.1"/>
    <property type="molecule type" value="Genomic_DNA"/>
</dbReference>
<reference evidence="1" key="1">
    <citation type="submission" date="2016-10" db="EMBL/GenBank/DDBJ databases">
        <authorList>
            <person name="Benchimol M."/>
            <person name="Almeida L.G."/>
            <person name="Vasconcelos A.T."/>
            <person name="Perreira-Neves A."/>
            <person name="Rosa I.A."/>
            <person name="Tasca T."/>
            <person name="Bogo M.R."/>
            <person name="de Souza W."/>
        </authorList>
    </citation>
    <scope>NUCLEOTIDE SEQUENCE [LARGE SCALE GENOMIC DNA]</scope>
    <source>
        <strain evidence="1">K</strain>
    </source>
</reference>
<dbReference type="CDD" id="cd02981">
    <property type="entry name" value="PDI_b_family"/>
    <property type="match status" value="1"/>
</dbReference>
<dbReference type="VEuPathDB" id="TrichDB:TRFO_03388"/>
<dbReference type="InterPro" id="IPR036249">
    <property type="entry name" value="Thioredoxin-like_sf"/>
</dbReference>
<sequence length="485" mass="54865">MFVFLLGFIYSTQLPRQQLDNSFIKVIDDNTMRDAIRKEKSAFVMFHADHARISDVAYAHYVRVANEYKKNATFFVVPAGLGTDVMRSYSVAGTPALLHFRLGTKTGIHQGFFSYDSVHRFIANWTAPRMIQLSFRENVTGEQVFSGLQQVFPDRQLVVAIFGDKTTKYGRCMFELADELGVFFPFVNIKDEHAAKALGLKLPSLVMIRFEDSQHAVYKGEPDVDEMFIWTQHFSIPQFRNLDLTDLFSPDGVSVRSAIAFLDVDNIEHTDLVFPTIGKYSSLQNWVKFYYANIADYKSLTKLFNIEKKPSILYLSANYTHCGYAIADVSDNETFTAFYEENLTLNYIKTPPGMYGVLRPVTEFAFEKLSEEGPFFALFTSAFCTKCKTLKNAAIDAAKTIYRNGGNVNWAFWDVTQATPSFQSDIQLGIPSVWYFPTGNLTQGTPYAGPPNFLSIIEWVNGFAPEAFDLDAIMTHELGGGFDEI</sequence>
<proteinExistence type="predicted"/>
<evidence type="ECO:0000313" key="2">
    <source>
        <dbReference type="Proteomes" id="UP000179807"/>
    </source>
</evidence>
<dbReference type="InterPro" id="IPR040090">
    <property type="entry name" value="TXNDC16"/>
</dbReference>
<organism evidence="1 2">
    <name type="scientific">Tritrichomonas foetus</name>
    <dbReference type="NCBI Taxonomy" id="1144522"/>
    <lineage>
        <taxon>Eukaryota</taxon>
        <taxon>Metamonada</taxon>
        <taxon>Parabasalia</taxon>
        <taxon>Tritrichomonadida</taxon>
        <taxon>Tritrichomonadidae</taxon>
        <taxon>Tritrichomonas</taxon>
    </lineage>
</organism>
<evidence type="ECO:0000313" key="1">
    <source>
        <dbReference type="EMBL" id="OHT13613.1"/>
    </source>
</evidence>
<accession>A0A1J4KVS1</accession>
<comment type="caution">
    <text evidence="1">The sequence shown here is derived from an EMBL/GenBank/DDBJ whole genome shotgun (WGS) entry which is preliminary data.</text>
</comment>
<dbReference type="GeneID" id="94825968"/>
<dbReference type="AlphaFoldDB" id="A0A1J4KVS1"/>